<dbReference type="Proteomes" id="UP001595751">
    <property type="component" value="Unassembled WGS sequence"/>
</dbReference>
<accession>A0ABV7ZT33</accession>
<reference evidence="3" key="1">
    <citation type="journal article" date="2019" name="Int. J. Syst. Evol. Microbiol.">
        <title>The Global Catalogue of Microorganisms (GCM) 10K type strain sequencing project: providing services to taxonomists for standard genome sequencing and annotation.</title>
        <authorList>
            <consortium name="The Broad Institute Genomics Platform"/>
            <consortium name="The Broad Institute Genome Sequencing Center for Infectious Disease"/>
            <person name="Wu L."/>
            <person name="Ma J."/>
        </authorList>
    </citation>
    <scope>NUCLEOTIDE SEQUENCE [LARGE SCALE GENOMIC DNA]</scope>
    <source>
        <strain evidence="3">CCUG 53252</strain>
    </source>
</reference>
<evidence type="ECO:0008006" key="4">
    <source>
        <dbReference type="Google" id="ProtNLM"/>
    </source>
</evidence>
<comment type="caution">
    <text evidence="2">The sequence shown here is derived from an EMBL/GenBank/DDBJ whole genome shotgun (WGS) entry which is preliminary data.</text>
</comment>
<evidence type="ECO:0000313" key="2">
    <source>
        <dbReference type="EMBL" id="MFC3850948.1"/>
    </source>
</evidence>
<dbReference type="EMBL" id="JBHRZN010000004">
    <property type="protein sequence ID" value="MFC3850948.1"/>
    <property type="molecule type" value="Genomic_DNA"/>
</dbReference>
<sequence length="533" mass="54126">MSLPALPPDVAAALIDALPSRLKRRAGALAAECSAWPVDGDRITVGDHVVTVSDTLTCDCLLSPKCAHVGAVALAAPVADAPAADTPAAGESAVAPPETVPAETAGAPAEDASSTLSPADAPVADPPGADAPATPDRVIAAAELEHRRDLAERSRRIVDVILERGIGALGVADHAAGLALLQSARAAALPRLERALTGVVGASRSMRTLAPPGRDDLARRVGALATAAHALAENPGSDDAVGQARRTYSALDGRGTGTFVPVCAEPVVAASGFAGVVLTFADARGELLEFAHTPPGDASDVPAAWLGRAALGDLHCSHAELARHRLLISGGRTSADGRLGRGRGVRAALGAPVTPDDLRGIDAYRVFEGTVESADRRGFAVTEPSGGTRELRFSTDARRAGLGGVVAWLRSQTSVTVVADGGKAVRLWGDGGEQVFPGLDRPTVNDAVVGAVVGPVERGLVVPAAGVAQMLADWSGLAVAGGATAIRARERRVLADAARLDDLAAPVAAELLRGLLESTDATAIARIHVYLGR</sequence>
<dbReference type="RefSeq" id="WP_290288089.1">
    <property type="nucleotide sequence ID" value="NZ_CP047211.1"/>
</dbReference>
<name>A0ABV7ZT33_9CORY</name>
<evidence type="ECO:0000256" key="1">
    <source>
        <dbReference type="SAM" id="MobiDB-lite"/>
    </source>
</evidence>
<feature type="region of interest" description="Disordered" evidence="1">
    <location>
        <begin position="83"/>
        <end position="134"/>
    </location>
</feature>
<gene>
    <name evidence="2" type="ORF">ACFORJ_12340</name>
</gene>
<organism evidence="2 3">
    <name type="scientific">Corynebacterium hansenii</name>
    <dbReference type="NCBI Taxonomy" id="394964"/>
    <lineage>
        <taxon>Bacteria</taxon>
        <taxon>Bacillati</taxon>
        <taxon>Actinomycetota</taxon>
        <taxon>Actinomycetes</taxon>
        <taxon>Mycobacteriales</taxon>
        <taxon>Corynebacteriaceae</taxon>
        <taxon>Corynebacterium</taxon>
    </lineage>
</organism>
<proteinExistence type="predicted"/>
<feature type="compositionally biased region" description="Low complexity" evidence="1">
    <location>
        <begin position="118"/>
        <end position="134"/>
    </location>
</feature>
<evidence type="ECO:0000313" key="3">
    <source>
        <dbReference type="Proteomes" id="UP001595751"/>
    </source>
</evidence>
<keyword evidence="3" id="KW-1185">Reference proteome</keyword>
<protein>
    <recommendedName>
        <fullName evidence="4">SWIM-type domain-containing protein</fullName>
    </recommendedName>
</protein>